<proteinExistence type="predicted"/>
<dbReference type="InterPro" id="IPR009003">
    <property type="entry name" value="Peptidase_S1_PA"/>
</dbReference>
<dbReference type="SUPFAM" id="SSF50494">
    <property type="entry name" value="Trypsin-like serine proteases"/>
    <property type="match status" value="1"/>
</dbReference>
<keyword evidence="6" id="KW-1185">Reference proteome</keyword>
<dbReference type="PANTHER" id="PTHR24253:SF153">
    <property type="entry name" value="SERINE PROTEASE HEPSIN"/>
    <property type="match status" value="1"/>
</dbReference>
<feature type="domain" description="Peptidase S1" evidence="4">
    <location>
        <begin position="36"/>
        <end position="277"/>
    </location>
</feature>
<sequence>MRALFRTVCFAIGLLKCLGEAETFACGRRTVGASRIVGGSDAQKGAWPWQVSIMKQGFPICGGSLIDKNWVLSAAHCFQSSSNVNLFTVRLGALSLSQQQGVDMRLLRIVVRPGFKSAEQGGDAALLQLEQPAPLSETILPVCLPTPSTPFTVGQECWVTGWGNIKEGVPLSGPRTLQQVMVPLVGSGSCDIMYHIGTSISKSVPLILPDMICAGYQEGSKDSCQGDSGGPLVCSSPDGSWILAGIVSWGEGCALPNRPGVYARVTSFLPWIQETLGLPVQTTFGSGTSLASSSQNSQSSLISGTVFSQIKPSNSKAFSFKPSTLSPLALAVLTLLAL</sequence>
<dbReference type="PROSITE" id="PS00135">
    <property type="entry name" value="TRYPSIN_SER"/>
    <property type="match status" value="1"/>
</dbReference>
<dbReference type="Gene3D" id="2.40.10.10">
    <property type="entry name" value="Trypsin-like serine proteases"/>
    <property type="match status" value="1"/>
</dbReference>
<accession>A0ABR0Y5Z3</accession>
<dbReference type="CDD" id="cd00190">
    <property type="entry name" value="Tryp_SPc"/>
    <property type="match status" value="1"/>
</dbReference>
<dbReference type="InterPro" id="IPR001314">
    <property type="entry name" value="Peptidase_S1A"/>
</dbReference>
<dbReference type="InterPro" id="IPR018114">
    <property type="entry name" value="TRYPSIN_HIS"/>
</dbReference>
<dbReference type="InterPro" id="IPR001254">
    <property type="entry name" value="Trypsin_dom"/>
</dbReference>
<name>A0ABR0Y5Z3_HUSHU</name>
<dbReference type="InterPro" id="IPR033116">
    <property type="entry name" value="TRYPSIN_SER"/>
</dbReference>
<evidence type="ECO:0000256" key="3">
    <source>
        <dbReference type="SAM" id="SignalP"/>
    </source>
</evidence>
<dbReference type="PROSITE" id="PS00134">
    <property type="entry name" value="TRYPSIN_HIS"/>
    <property type="match status" value="1"/>
</dbReference>
<dbReference type="EMBL" id="JAHFZB010000048">
    <property type="protein sequence ID" value="KAK6467749.1"/>
    <property type="molecule type" value="Genomic_DNA"/>
</dbReference>
<keyword evidence="2" id="KW-0720">Serine protease</keyword>
<dbReference type="PRINTS" id="PR00722">
    <property type="entry name" value="CHYMOTRYPSIN"/>
</dbReference>
<keyword evidence="2" id="KW-0645">Protease</keyword>
<feature type="signal peptide" evidence="3">
    <location>
        <begin position="1"/>
        <end position="21"/>
    </location>
</feature>
<evidence type="ECO:0000256" key="2">
    <source>
        <dbReference type="RuleBase" id="RU363034"/>
    </source>
</evidence>
<dbReference type="PROSITE" id="PS50240">
    <property type="entry name" value="TRYPSIN_DOM"/>
    <property type="match status" value="1"/>
</dbReference>
<evidence type="ECO:0000256" key="1">
    <source>
        <dbReference type="ARBA" id="ARBA00023157"/>
    </source>
</evidence>
<dbReference type="InterPro" id="IPR043504">
    <property type="entry name" value="Peptidase_S1_PA_chymotrypsin"/>
</dbReference>
<comment type="caution">
    <text evidence="5">The sequence shown here is derived from an EMBL/GenBank/DDBJ whole genome shotgun (WGS) entry which is preliminary data.</text>
</comment>
<dbReference type="SMART" id="SM00020">
    <property type="entry name" value="Tryp_SPc"/>
    <property type="match status" value="1"/>
</dbReference>
<protein>
    <submittedName>
        <fullName evidence="5">Serine protease 33-like</fullName>
    </submittedName>
</protein>
<evidence type="ECO:0000313" key="6">
    <source>
        <dbReference type="Proteomes" id="UP001369086"/>
    </source>
</evidence>
<gene>
    <name evidence="5" type="ORF">HHUSO_G34804</name>
</gene>
<keyword evidence="2" id="KW-0378">Hydrolase</keyword>
<dbReference type="Proteomes" id="UP001369086">
    <property type="component" value="Unassembled WGS sequence"/>
</dbReference>
<evidence type="ECO:0000313" key="5">
    <source>
        <dbReference type="EMBL" id="KAK6467749.1"/>
    </source>
</evidence>
<evidence type="ECO:0000259" key="4">
    <source>
        <dbReference type="PROSITE" id="PS50240"/>
    </source>
</evidence>
<reference evidence="5 6" key="1">
    <citation type="submission" date="2021-05" db="EMBL/GenBank/DDBJ databases">
        <authorList>
            <person name="Zahm M."/>
            <person name="Klopp C."/>
            <person name="Cabau C."/>
            <person name="Kuhl H."/>
            <person name="Suciu R."/>
            <person name="Ciorpac M."/>
            <person name="Holostenco D."/>
            <person name="Gessner J."/>
            <person name="Wuertz S."/>
            <person name="Hohne C."/>
            <person name="Stock M."/>
            <person name="Gislard M."/>
            <person name="Lluch J."/>
            <person name="Milhes M."/>
            <person name="Lampietro C."/>
            <person name="Lopez Roques C."/>
            <person name="Donnadieu C."/>
            <person name="Du K."/>
            <person name="Schartl M."/>
            <person name="Guiguen Y."/>
        </authorList>
    </citation>
    <scope>NUCLEOTIDE SEQUENCE [LARGE SCALE GENOMIC DNA]</scope>
    <source>
        <strain evidence="5">Hh-F2</strain>
        <tissue evidence="5">Blood</tissue>
    </source>
</reference>
<keyword evidence="3" id="KW-0732">Signal</keyword>
<organism evidence="5 6">
    <name type="scientific">Huso huso</name>
    <name type="common">Beluga</name>
    <name type="synonym">Acipenser huso</name>
    <dbReference type="NCBI Taxonomy" id="61971"/>
    <lineage>
        <taxon>Eukaryota</taxon>
        <taxon>Metazoa</taxon>
        <taxon>Chordata</taxon>
        <taxon>Craniata</taxon>
        <taxon>Vertebrata</taxon>
        <taxon>Euteleostomi</taxon>
        <taxon>Actinopterygii</taxon>
        <taxon>Chondrostei</taxon>
        <taxon>Acipenseriformes</taxon>
        <taxon>Acipenseridae</taxon>
        <taxon>Huso</taxon>
    </lineage>
</organism>
<keyword evidence="1" id="KW-1015">Disulfide bond</keyword>
<dbReference type="Pfam" id="PF00089">
    <property type="entry name" value="Trypsin"/>
    <property type="match status" value="1"/>
</dbReference>
<dbReference type="PANTHER" id="PTHR24253">
    <property type="entry name" value="TRANSMEMBRANE PROTEASE SERINE"/>
    <property type="match status" value="1"/>
</dbReference>
<feature type="chain" id="PRO_5046222990" evidence="3">
    <location>
        <begin position="22"/>
        <end position="338"/>
    </location>
</feature>